<evidence type="ECO:0000259" key="4">
    <source>
        <dbReference type="Pfam" id="PF13205"/>
    </source>
</evidence>
<feature type="region of interest" description="Disordered" evidence="2">
    <location>
        <begin position="32"/>
        <end position="53"/>
    </location>
</feature>
<reference evidence="5" key="1">
    <citation type="submission" date="2020-10" db="EMBL/GenBank/DDBJ databases">
        <authorList>
            <person name="Gilroy R."/>
        </authorList>
    </citation>
    <scope>NUCLEOTIDE SEQUENCE</scope>
    <source>
        <strain evidence="5">D3-1215</strain>
    </source>
</reference>
<protein>
    <submittedName>
        <fullName evidence="5">Ig-like domain-containing protein</fullName>
    </submittedName>
</protein>
<comment type="caution">
    <text evidence="5">The sequence shown here is derived from an EMBL/GenBank/DDBJ whole genome shotgun (WGS) entry which is preliminary data.</text>
</comment>
<name>A0A9D9EEX5_9BACT</name>
<dbReference type="Pfam" id="PF13205">
    <property type="entry name" value="Big_5"/>
    <property type="match status" value="1"/>
</dbReference>
<evidence type="ECO:0000313" key="6">
    <source>
        <dbReference type="Proteomes" id="UP000823637"/>
    </source>
</evidence>
<evidence type="ECO:0000256" key="1">
    <source>
        <dbReference type="ARBA" id="ARBA00022729"/>
    </source>
</evidence>
<keyword evidence="1 3" id="KW-0732">Signal</keyword>
<feature type="domain" description="SbsA Ig-like" evidence="4">
    <location>
        <begin position="40"/>
        <end position="139"/>
    </location>
</feature>
<dbReference type="AlphaFoldDB" id="A0A9D9EEX5"/>
<evidence type="ECO:0000256" key="3">
    <source>
        <dbReference type="SAM" id="SignalP"/>
    </source>
</evidence>
<feature type="signal peptide" evidence="3">
    <location>
        <begin position="1"/>
        <end position="19"/>
    </location>
</feature>
<feature type="chain" id="PRO_5039660535" evidence="3">
    <location>
        <begin position="20"/>
        <end position="623"/>
    </location>
</feature>
<proteinExistence type="predicted"/>
<dbReference type="EMBL" id="JADIMR010000053">
    <property type="protein sequence ID" value="MBO8446841.1"/>
    <property type="molecule type" value="Genomic_DNA"/>
</dbReference>
<dbReference type="InterPro" id="IPR032812">
    <property type="entry name" value="SbsA_Ig"/>
</dbReference>
<dbReference type="Proteomes" id="UP000823637">
    <property type="component" value="Unassembled WGS sequence"/>
</dbReference>
<accession>A0A9D9EEX5</accession>
<evidence type="ECO:0000313" key="5">
    <source>
        <dbReference type="EMBL" id="MBO8446841.1"/>
    </source>
</evidence>
<sequence>MRIGNKTFHYLFCVATVIAGVLLMDSCANRGGGPQGGPKDETPPVPLTYSPQNGARNVMPSRIEINFNENVSVEDAYNNVVFSPPIPERPDVRASGRKLSVVFSDTLPKNTTYTIDFGNAVVDYNEGNVLENFIYEFSTGGKMDSLRVSGVAVDARTLAFKKGLSVGLYTNYNDTTFEKTPFEHVAKTREDGTFTIYGLPDGSYKLLALNDAMQTYKYEMQFGTDVAFCDSLISPDMHFHGTIDTLQYDSADSTKNKLEINSFAAYYPDDILLRTFKETRTREYLKKSQRPLSGNFVLTFGAKPTMEPEITLLDLKDSTAVDSTGNWFVKEFRTRADSCVYWITDTTVLANDTLLLRVDFLRTDSLMQLEPCADTVRMVVPRKTQRRSRRDKEDEENKPQVKFLEIAHNVQNRMEVYDTITFTFSEPLAKIEYDSIHLEIEVDSVMYPVPVDVTIDDSVCTKELRLFYKKEYGSKYRVSIDSASITGIYGSINDVFYKNYELKPLSEYSNLYVRFPMPPENAVVELLDANERVVQVSTMDEEAGAVPFQDITPGIYYIRMFIDANRNGKWDTGDIAKGVQPETTYYYPKQLELRANWDVEEEWPYQNIPVTEQRPKELREKDK</sequence>
<gene>
    <name evidence="5" type="ORF">IAC32_03740</name>
</gene>
<organism evidence="5 6">
    <name type="scientific">Candidatus Enterocola intestinipullorum</name>
    <dbReference type="NCBI Taxonomy" id="2840783"/>
    <lineage>
        <taxon>Bacteria</taxon>
        <taxon>Pseudomonadati</taxon>
        <taxon>Bacteroidota</taxon>
        <taxon>Bacteroidia</taxon>
        <taxon>Bacteroidales</taxon>
        <taxon>Candidatus Enterocola</taxon>
    </lineage>
</organism>
<evidence type="ECO:0000256" key="2">
    <source>
        <dbReference type="SAM" id="MobiDB-lite"/>
    </source>
</evidence>
<reference evidence="5" key="2">
    <citation type="journal article" date="2021" name="PeerJ">
        <title>Extensive microbial diversity within the chicken gut microbiome revealed by metagenomics and culture.</title>
        <authorList>
            <person name="Gilroy R."/>
            <person name="Ravi A."/>
            <person name="Getino M."/>
            <person name="Pursley I."/>
            <person name="Horton D.L."/>
            <person name="Alikhan N.F."/>
            <person name="Baker D."/>
            <person name="Gharbi K."/>
            <person name="Hall N."/>
            <person name="Watson M."/>
            <person name="Adriaenssens E.M."/>
            <person name="Foster-Nyarko E."/>
            <person name="Jarju S."/>
            <person name="Secka A."/>
            <person name="Antonio M."/>
            <person name="Oren A."/>
            <person name="Chaudhuri R.R."/>
            <person name="La Ragione R."/>
            <person name="Hildebrand F."/>
            <person name="Pallen M.J."/>
        </authorList>
    </citation>
    <scope>NUCLEOTIDE SEQUENCE</scope>
    <source>
        <strain evidence="5">D3-1215</strain>
    </source>
</reference>